<keyword evidence="2" id="KW-0808">Transferase</keyword>
<name>A0A7V4KDU7_FERPE</name>
<dbReference type="GO" id="GO:0016740">
    <property type="term" value="F:transferase activity"/>
    <property type="evidence" value="ECO:0007669"/>
    <property type="project" value="UniProtKB-KW"/>
</dbReference>
<accession>A0A7V4KDU7</accession>
<dbReference type="SUPFAM" id="SSF53756">
    <property type="entry name" value="UDP-Glycosyltransferase/glycogen phosphorylase"/>
    <property type="match status" value="1"/>
</dbReference>
<comment type="caution">
    <text evidence="2">The sequence shown here is derived from an EMBL/GenBank/DDBJ whole genome shotgun (WGS) entry which is preliminary data.</text>
</comment>
<dbReference type="Pfam" id="PF13692">
    <property type="entry name" value="Glyco_trans_1_4"/>
    <property type="match status" value="1"/>
</dbReference>
<proteinExistence type="predicted"/>
<dbReference type="InterPro" id="IPR028098">
    <property type="entry name" value="Glyco_trans_4-like_N"/>
</dbReference>
<dbReference type="Gene3D" id="3.40.50.2000">
    <property type="entry name" value="Glycogen Phosphorylase B"/>
    <property type="match status" value="2"/>
</dbReference>
<protein>
    <submittedName>
        <fullName evidence="2">Glycosyltransferase</fullName>
    </submittedName>
</protein>
<organism evidence="2">
    <name type="scientific">Fervidobacterium pennivorans</name>
    <dbReference type="NCBI Taxonomy" id="93466"/>
    <lineage>
        <taxon>Bacteria</taxon>
        <taxon>Thermotogati</taxon>
        <taxon>Thermotogota</taxon>
        <taxon>Thermotogae</taxon>
        <taxon>Thermotogales</taxon>
        <taxon>Fervidobacteriaceae</taxon>
        <taxon>Fervidobacterium</taxon>
    </lineage>
</organism>
<dbReference type="EMBL" id="DSZZ01000315">
    <property type="protein sequence ID" value="HGU53202.1"/>
    <property type="molecule type" value="Genomic_DNA"/>
</dbReference>
<dbReference type="Pfam" id="PF13439">
    <property type="entry name" value="Glyco_transf_4"/>
    <property type="match status" value="1"/>
</dbReference>
<evidence type="ECO:0000259" key="1">
    <source>
        <dbReference type="Pfam" id="PF13439"/>
    </source>
</evidence>
<gene>
    <name evidence="2" type="ORF">ENT78_06760</name>
</gene>
<dbReference type="AlphaFoldDB" id="A0A7V4KDU7"/>
<dbReference type="CDD" id="cd03801">
    <property type="entry name" value="GT4_PimA-like"/>
    <property type="match status" value="1"/>
</dbReference>
<sequence length="368" mass="42174">MKTQKIIISLTPVRLHPRSGGAEYTKRILSRIKNKDKKLYIICPKGGYLFDISSNGIYEFSVFRGLGSLLLGFNLSYLVKVFKLVRLIKQNKESTDIQILLNGYLGAISTYVISRIIGAKSTYIAHNVEKERFSTKSLSYEEKRVLPILKVLVPLLEYFATKFDRIVAISYEDKRKFVVMYAVPPEKIVVVPPIAPKGYYPQNKSKLNKKSEYFIVFHGIYNYLPNREGMELIRKYISKRIRYAKFVVFGSGTPEFIVDNFKSLGFVDDLYEFLSSCDIAVVPLRRGAGVKLKVLDYMAVGLPIVTTKKGAEGLDLLNGKHAIIVDDVNEEFVKAIEYLIENPKVRRKLGHNVRKLFEKKYKGTEKRR</sequence>
<reference evidence="2" key="1">
    <citation type="journal article" date="2020" name="mSystems">
        <title>Genome- and Community-Level Interaction Insights into Carbon Utilization and Element Cycling Functions of Hydrothermarchaeota in Hydrothermal Sediment.</title>
        <authorList>
            <person name="Zhou Z."/>
            <person name="Liu Y."/>
            <person name="Xu W."/>
            <person name="Pan J."/>
            <person name="Luo Z.H."/>
            <person name="Li M."/>
        </authorList>
    </citation>
    <scope>NUCLEOTIDE SEQUENCE [LARGE SCALE GENOMIC DNA]</scope>
    <source>
        <strain evidence="2">SpSt-61</strain>
    </source>
</reference>
<dbReference type="PANTHER" id="PTHR12526">
    <property type="entry name" value="GLYCOSYLTRANSFERASE"/>
    <property type="match status" value="1"/>
</dbReference>
<feature type="domain" description="Glycosyltransferase subfamily 4-like N-terminal" evidence="1">
    <location>
        <begin position="20"/>
        <end position="193"/>
    </location>
</feature>
<evidence type="ECO:0000313" key="2">
    <source>
        <dbReference type="EMBL" id="HGU53202.1"/>
    </source>
</evidence>